<organism evidence="3 4">
    <name type="scientific">Atopobium minutum</name>
    <dbReference type="NCBI Taxonomy" id="1381"/>
    <lineage>
        <taxon>Bacteria</taxon>
        <taxon>Bacillati</taxon>
        <taxon>Actinomycetota</taxon>
        <taxon>Coriobacteriia</taxon>
        <taxon>Coriobacteriales</taxon>
        <taxon>Atopobiaceae</taxon>
        <taxon>Atopobium</taxon>
    </lineage>
</organism>
<reference evidence="3 4" key="1">
    <citation type="submission" date="2016-10" db="EMBL/GenBank/DDBJ databases">
        <authorList>
            <person name="Varghese N."/>
            <person name="Submissions S."/>
        </authorList>
    </citation>
    <scope>NUCLEOTIDE SEQUENCE [LARGE SCALE GENOMIC DNA]</scope>
    <source>
        <strain evidence="3 4">DSM 20586</strain>
    </source>
</reference>
<evidence type="ECO:0000256" key="1">
    <source>
        <dbReference type="SAM" id="MobiDB-lite"/>
    </source>
</evidence>
<comment type="caution">
    <text evidence="3">The sequence shown here is derived from an EMBL/GenBank/DDBJ whole genome shotgun (WGS) entry which is preliminary data.</text>
</comment>
<dbReference type="AlphaFoldDB" id="A0AB38A5B2"/>
<accession>A0AB38A5B2</accession>
<proteinExistence type="predicted"/>
<sequence length="255" mass="28054">MNNNPAMERLLLVMGKEALLKLSNSCVMIIGIGGVGSNCAEALARGGVGKFILLDRDTVELSNINRQAVAFYSTQGRSKVEVMAELIHDINPNAEVQTIHAFLPKTVDEILDSLERPDYVVDAIDTISQKLALAHWCQKHAIPEISSMGGANKIDPTYLKFASIEKTTICPVARIMRKECKKRGIRKLQVLYSDEVPLPALGSDNEQQDGQQGDQRDKGSLLGTMSYLPPIMGQMLASRVIRDLTGLVNNQTKHR</sequence>
<evidence type="ECO:0000313" key="4">
    <source>
        <dbReference type="Proteomes" id="UP000183687"/>
    </source>
</evidence>
<name>A0AB38A5B2_9ACTN</name>
<dbReference type="GO" id="GO:0061503">
    <property type="term" value="F:tRNA threonylcarbamoyladenosine dehydratase"/>
    <property type="evidence" value="ECO:0007669"/>
    <property type="project" value="TreeGrafter"/>
</dbReference>
<dbReference type="InterPro" id="IPR045886">
    <property type="entry name" value="ThiF/MoeB/HesA"/>
</dbReference>
<dbReference type="InterPro" id="IPR035985">
    <property type="entry name" value="Ubiquitin-activating_enz"/>
</dbReference>
<dbReference type="Gene3D" id="3.40.50.720">
    <property type="entry name" value="NAD(P)-binding Rossmann-like Domain"/>
    <property type="match status" value="1"/>
</dbReference>
<dbReference type="Pfam" id="PF00899">
    <property type="entry name" value="ThiF"/>
    <property type="match status" value="1"/>
</dbReference>
<dbReference type="RefSeq" id="WP_002563428.1">
    <property type="nucleotide sequence ID" value="NZ_CALJSN010000006.1"/>
</dbReference>
<feature type="domain" description="THIF-type NAD/FAD binding fold" evidence="2">
    <location>
        <begin position="10"/>
        <end position="251"/>
    </location>
</feature>
<dbReference type="Proteomes" id="UP000183687">
    <property type="component" value="Unassembled WGS sequence"/>
</dbReference>
<evidence type="ECO:0000313" key="3">
    <source>
        <dbReference type="EMBL" id="SEB49266.1"/>
    </source>
</evidence>
<dbReference type="EMBL" id="FNSH01000001">
    <property type="protein sequence ID" value="SEB49266.1"/>
    <property type="molecule type" value="Genomic_DNA"/>
</dbReference>
<dbReference type="PANTHER" id="PTHR43267">
    <property type="entry name" value="TRNA THREONYLCARBAMOYLADENOSINE DEHYDRATASE"/>
    <property type="match status" value="1"/>
</dbReference>
<dbReference type="GO" id="GO:0008641">
    <property type="term" value="F:ubiquitin-like modifier activating enzyme activity"/>
    <property type="evidence" value="ECO:0007669"/>
    <property type="project" value="InterPro"/>
</dbReference>
<dbReference type="PANTHER" id="PTHR43267:SF1">
    <property type="entry name" value="TRNA THREONYLCARBAMOYLADENOSINE DEHYDRATASE"/>
    <property type="match status" value="1"/>
</dbReference>
<dbReference type="GO" id="GO:0061504">
    <property type="term" value="P:cyclic threonylcarbamoyladenosine biosynthetic process"/>
    <property type="evidence" value="ECO:0007669"/>
    <property type="project" value="TreeGrafter"/>
</dbReference>
<dbReference type="CDD" id="cd00755">
    <property type="entry name" value="YgdL_like"/>
    <property type="match status" value="1"/>
</dbReference>
<gene>
    <name evidence="3" type="ORF">SAMN04489746_0393</name>
</gene>
<evidence type="ECO:0000259" key="2">
    <source>
        <dbReference type="Pfam" id="PF00899"/>
    </source>
</evidence>
<protein>
    <submittedName>
        <fullName evidence="3">tRNA A37 threonylcarbamoyladenosine dehydratase</fullName>
    </submittedName>
</protein>
<dbReference type="SUPFAM" id="SSF69572">
    <property type="entry name" value="Activating enzymes of the ubiquitin-like proteins"/>
    <property type="match status" value="1"/>
</dbReference>
<feature type="region of interest" description="Disordered" evidence="1">
    <location>
        <begin position="199"/>
        <end position="220"/>
    </location>
</feature>
<dbReference type="InterPro" id="IPR000594">
    <property type="entry name" value="ThiF_NAD_FAD-bd"/>
</dbReference>